<reference evidence="2 3" key="1">
    <citation type="journal article" date="2021" name="Elife">
        <title>Chloroplast acquisition without the gene transfer in kleptoplastic sea slugs, Plakobranchus ocellatus.</title>
        <authorList>
            <person name="Maeda T."/>
            <person name="Takahashi S."/>
            <person name="Yoshida T."/>
            <person name="Shimamura S."/>
            <person name="Takaki Y."/>
            <person name="Nagai Y."/>
            <person name="Toyoda A."/>
            <person name="Suzuki Y."/>
            <person name="Arimoto A."/>
            <person name="Ishii H."/>
            <person name="Satoh N."/>
            <person name="Nishiyama T."/>
            <person name="Hasebe M."/>
            <person name="Maruyama T."/>
            <person name="Minagawa J."/>
            <person name="Obokata J."/>
            <person name="Shigenobu S."/>
        </authorList>
    </citation>
    <scope>NUCLEOTIDE SEQUENCE [LARGE SCALE GENOMIC DNA]</scope>
</reference>
<dbReference type="Proteomes" id="UP000735302">
    <property type="component" value="Unassembled WGS sequence"/>
</dbReference>
<proteinExistence type="predicted"/>
<comment type="caution">
    <text evidence="2">The sequence shown here is derived from an EMBL/GenBank/DDBJ whole genome shotgun (WGS) entry which is preliminary data.</text>
</comment>
<gene>
    <name evidence="2" type="ORF">PoB_000670000</name>
</gene>
<evidence type="ECO:0000313" key="3">
    <source>
        <dbReference type="Proteomes" id="UP000735302"/>
    </source>
</evidence>
<dbReference type="AlphaFoldDB" id="A0AAV3YAW5"/>
<dbReference type="EMBL" id="BLXT01000807">
    <property type="protein sequence ID" value="GFN80194.1"/>
    <property type="molecule type" value="Genomic_DNA"/>
</dbReference>
<evidence type="ECO:0000313" key="2">
    <source>
        <dbReference type="EMBL" id="GFN80194.1"/>
    </source>
</evidence>
<accession>A0AAV3YAW5</accession>
<organism evidence="2 3">
    <name type="scientific">Plakobranchus ocellatus</name>
    <dbReference type="NCBI Taxonomy" id="259542"/>
    <lineage>
        <taxon>Eukaryota</taxon>
        <taxon>Metazoa</taxon>
        <taxon>Spiralia</taxon>
        <taxon>Lophotrochozoa</taxon>
        <taxon>Mollusca</taxon>
        <taxon>Gastropoda</taxon>
        <taxon>Heterobranchia</taxon>
        <taxon>Euthyneura</taxon>
        <taxon>Panpulmonata</taxon>
        <taxon>Sacoglossa</taxon>
        <taxon>Placobranchoidea</taxon>
        <taxon>Plakobranchidae</taxon>
        <taxon>Plakobranchus</taxon>
    </lineage>
</organism>
<evidence type="ECO:0000256" key="1">
    <source>
        <dbReference type="SAM" id="MobiDB-lite"/>
    </source>
</evidence>
<feature type="compositionally biased region" description="Basic and acidic residues" evidence="1">
    <location>
        <begin position="72"/>
        <end position="85"/>
    </location>
</feature>
<feature type="compositionally biased region" description="Basic residues" evidence="1">
    <location>
        <begin position="59"/>
        <end position="68"/>
    </location>
</feature>
<feature type="region of interest" description="Disordered" evidence="1">
    <location>
        <begin position="59"/>
        <end position="85"/>
    </location>
</feature>
<sequence length="85" mass="9558">MHHIRRGGMGALVPQWTANPLFDLQEPSCRSLSPSTGSMAVGGHKSLGHFEIHSLYTKRKHIRQKSSKSSKQNREPAKENVRLCH</sequence>
<keyword evidence="3" id="KW-1185">Reference proteome</keyword>
<protein>
    <submittedName>
        <fullName evidence="2">Uncharacterized protein</fullName>
    </submittedName>
</protein>
<name>A0AAV3YAW5_9GAST</name>